<gene>
    <name evidence="10" type="ORF">AARE701A_LOCUS1958</name>
</gene>
<feature type="region of interest" description="Disordered" evidence="8">
    <location>
        <begin position="427"/>
        <end position="446"/>
    </location>
</feature>
<dbReference type="EMBL" id="LR999451">
    <property type="protein sequence ID" value="CAE5958352.1"/>
    <property type="molecule type" value="Genomic_DNA"/>
</dbReference>
<evidence type="ECO:0000256" key="4">
    <source>
        <dbReference type="ARBA" id="ARBA00022946"/>
    </source>
</evidence>
<feature type="compositionally biased region" description="Acidic residues" evidence="8">
    <location>
        <begin position="527"/>
        <end position="541"/>
    </location>
</feature>
<dbReference type="PANTHER" id="PTHR46247">
    <property type="entry name" value="CRS2-ASSOCIATED FACTOR 1, CHLOROPLASTIC"/>
    <property type="match status" value="1"/>
</dbReference>
<feature type="compositionally biased region" description="Polar residues" evidence="8">
    <location>
        <begin position="55"/>
        <end position="67"/>
    </location>
</feature>
<dbReference type="InterPro" id="IPR035920">
    <property type="entry name" value="YhbY-like_sf"/>
</dbReference>
<evidence type="ECO:0000256" key="5">
    <source>
        <dbReference type="ARBA" id="ARBA00023187"/>
    </source>
</evidence>
<keyword evidence="1" id="KW-0507">mRNA processing</keyword>
<feature type="domain" description="CRM" evidence="9">
    <location>
        <begin position="201"/>
        <end position="297"/>
    </location>
</feature>
<dbReference type="GO" id="GO:0000373">
    <property type="term" value="P:Group II intron splicing"/>
    <property type="evidence" value="ECO:0007669"/>
    <property type="project" value="InterPro"/>
</dbReference>
<evidence type="ECO:0000256" key="3">
    <source>
        <dbReference type="ARBA" id="ARBA00022884"/>
    </source>
</evidence>
<keyword evidence="6" id="KW-0687">Ribonucleoprotein</keyword>
<proteinExistence type="predicted"/>
<sequence>MAIVATLRDINLFSSLPSTPPMADSSSGTFRPAPPIPIPKYSPSNRNRNRKTNHQTDTQTKKPQSNPALKLPHHRTRYYKPVKEGVISSDGERTIVIGESGVSYQLPGAPFEFQFSYSETPKAKPVGIREPAFMPFAPPTMPRPWTGKAPLKKSKKKIPLFDSFNPPPAGKSGVKYVEMPGPLPFGRYPKEGMNREEILGEPLKKWEKGMLIKPHMHDNRQVNLGRDGFTHNMLELIHSHWKRRRVCKVRCKGVPTVDMDNVCRVLEEKTGGEIIHRVGGVVYLFRGRNYNYRTRPQYPLMLWKPAAPVYPKLIQEVPEGLTEEEALEFRVKGKSLRPICKLSKNGVYVSLVKDVRDAFELSPLVKVDCPGLEPSDYKKIGAKLKELVPCVLLSFDDEQILMWRGRDWKSRFVDNPLIPSLSETNIVNELDPSDKPSDEQTVSDPNTIISSPKMISLWKRALESSKAVILEELDLGPDDLLKKVEELEGTSLAPEHTYTAMVLSNSDGAAEDYVDDKDRSEEYYSDIDDDFDDECSDDESLDPVGPVGSLPVDKIVRKLRERLK</sequence>
<feature type="domain" description="CRM" evidence="9">
    <location>
        <begin position="319"/>
        <end position="415"/>
    </location>
</feature>
<evidence type="ECO:0000256" key="6">
    <source>
        <dbReference type="ARBA" id="ARBA00023274"/>
    </source>
</evidence>
<dbReference type="InterPro" id="IPR044599">
    <property type="entry name" value="CAF1P_plant"/>
</dbReference>
<dbReference type="PROSITE" id="PS51295">
    <property type="entry name" value="CRM"/>
    <property type="match status" value="2"/>
</dbReference>
<dbReference type="GO" id="GO:0006397">
    <property type="term" value="P:mRNA processing"/>
    <property type="evidence" value="ECO:0007669"/>
    <property type="project" value="UniProtKB-KW"/>
</dbReference>
<dbReference type="GO" id="GO:0003723">
    <property type="term" value="F:RNA binding"/>
    <property type="evidence" value="ECO:0007669"/>
    <property type="project" value="UniProtKB-UniRule"/>
</dbReference>
<protein>
    <recommendedName>
        <fullName evidence="9">CRM domain-containing protein</fullName>
    </recommendedName>
</protein>
<dbReference type="PANTHER" id="PTHR46247:SF3">
    <property type="entry name" value="CRS2-ASSOCIATED FACTOR 2, CHLOROPLASTIC"/>
    <property type="match status" value="1"/>
</dbReference>
<evidence type="ECO:0000259" key="9">
    <source>
        <dbReference type="PROSITE" id="PS51295"/>
    </source>
</evidence>
<keyword evidence="2" id="KW-0677">Repeat</keyword>
<dbReference type="InterPro" id="IPR001890">
    <property type="entry name" value="RNA-binding_CRM"/>
</dbReference>
<evidence type="ECO:0000313" key="11">
    <source>
        <dbReference type="Proteomes" id="UP000682877"/>
    </source>
</evidence>
<evidence type="ECO:0000313" key="10">
    <source>
        <dbReference type="EMBL" id="CAE5958352.1"/>
    </source>
</evidence>
<feature type="region of interest" description="Disordered" evidence="8">
    <location>
        <begin position="527"/>
        <end position="547"/>
    </location>
</feature>
<dbReference type="SMART" id="SM01103">
    <property type="entry name" value="CRS1_YhbY"/>
    <property type="match status" value="2"/>
</dbReference>
<dbReference type="Gene3D" id="3.30.110.60">
    <property type="entry name" value="YhbY-like"/>
    <property type="match status" value="2"/>
</dbReference>
<evidence type="ECO:0000256" key="2">
    <source>
        <dbReference type="ARBA" id="ARBA00022737"/>
    </source>
</evidence>
<keyword evidence="4" id="KW-0809">Transit peptide</keyword>
<evidence type="ECO:0000256" key="7">
    <source>
        <dbReference type="PROSITE-ProRule" id="PRU00626"/>
    </source>
</evidence>
<reference evidence="10" key="1">
    <citation type="submission" date="2021-01" db="EMBL/GenBank/DDBJ databases">
        <authorList>
            <person name="Bezrukov I."/>
        </authorList>
    </citation>
    <scope>NUCLEOTIDE SEQUENCE</scope>
</reference>
<dbReference type="FunFam" id="3.30.110.60:FF:000002">
    <property type="entry name" value="CRS2-associated factor 1, chloroplastic"/>
    <property type="match status" value="2"/>
</dbReference>
<evidence type="ECO:0000256" key="8">
    <source>
        <dbReference type="SAM" id="MobiDB-lite"/>
    </source>
</evidence>
<keyword evidence="5" id="KW-0508">mRNA splicing</keyword>
<dbReference type="GO" id="GO:1990904">
    <property type="term" value="C:ribonucleoprotein complex"/>
    <property type="evidence" value="ECO:0007669"/>
    <property type="project" value="UniProtKB-KW"/>
</dbReference>
<dbReference type="AlphaFoldDB" id="A0A8S1ZF76"/>
<organism evidence="10 11">
    <name type="scientific">Arabidopsis arenosa</name>
    <name type="common">Sand rock-cress</name>
    <name type="synonym">Cardaminopsis arenosa</name>
    <dbReference type="NCBI Taxonomy" id="38785"/>
    <lineage>
        <taxon>Eukaryota</taxon>
        <taxon>Viridiplantae</taxon>
        <taxon>Streptophyta</taxon>
        <taxon>Embryophyta</taxon>
        <taxon>Tracheophyta</taxon>
        <taxon>Spermatophyta</taxon>
        <taxon>Magnoliopsida</taxon>
        <taxon>eudicotyledons</taxon>
        <taxon>Gunneridae</taxon>
        <taxon>Pentapetalae</taxon>
        <taxon>rosids</taxon>
        <taxon>malvids</taxon>
        <taxon>Brassicales</taxon>
        <taxon>Brassicaceae</taxon>
        <taxon>Camelineae</taxon>
        <taxon>Arabidopsis</taxon>
    </lineage>
</organism>
<dbReference type="SUPFAM" id="SSF75471">
    <property type="entry name" value="YhbY-like"/>
    <property type="match status" value="2"/>
</dbReference>
<dbReference type="Pfam" id="PF01985">
    <property type="entry name" value="CRS1_YhbY"/>
    <property type="match status" value="2"/>
</dbReference>
<accession>A0A8S1ZF76</accession>
<name>A0A8S1ZF76_ARAAE</name>
<keyword evidence="3 7" id="KW-0694">RNA-binding</keyword>
<feature type="region of interest" description="Disordered" evidence="8">
    <location>
        <begin position="14"/>
        <end position="73"/>
    </location>
</feature>
<keyword evidence="11" id="KW-1185">Reference proteome</keyword>
<dbReference type="Proteomes" id="UP000682877">
    <property type="component" value="Chromosome 1"/>
</dbReference>
<evidence type="ECO:0000256" key="1">
    <source>
        <dbReference type="ARBA" id="ARBA00022664"/>
    </source>
</evidence>